<proteinExistence type="predicted"/>
<dbReference type="HOGENOM" id="CLU_1957297_0_0_11"/>
<dbReference type="RefSeq" id="WP_025352129.1">
    <property type="nucleotide sequence ID" value="NZ_CP006850.1"/>
</dbReference>
<keyword evidence="2" id="KW-1185">Reference proteome</keyword>
<sequence>MTVQQFRARARVEAIQWDGSAACDDEIFDWAIDVWSRHEDGRPKAIRNLFLSFRPENDFTGMEFDADRIAQWKAEGFSAVVYDNSTGRWSGVRTGDWVVAVEPETYQPMSVDKFHATYERTPQETDHA</sequence>
<gene>
    <name evidence="1" type="ORF">NONO_c60050</name>
</gene>
<reference evidence="1 2" key="1">
    <citation type="journal article" date="2014" name="Appl. Environ. Microbiol.">
        <title>Insights into the Microbial Degradation of Rubber and Gutta-Percha by Analysis of the Complete Genome of Nocardia nova SH22a.</title>
        <authorList>
            <person name="Luo Q."/>
            <person name="Hiessl S."/>
            <person name="Poehlein A."/>
            <person name="Daniel R."/>
            <person name="Steinbuchel A."/>
        </authorList>
    </citation>
    <scope>NUCLEOTIDE SEQUENCE [LARGE SCALE GENOMIC DNA]</scope>
    <source>
        <strain evidence="1">SH22a</strain>
    </source>
</reference>
<name>W5TUA0_9NOCA</name>
<dbReference type="Proteomes" id="UP000019150">
    <property type="component" value="Chromosome"/>
</dbReference>
<accession>W5TUA0</accession>
<dbReference type="AlphaFoldDB" id="W5TUA0"/>
<dbReference type="PATRIC" id="fig|1415166.3.peg.6183"/>
<dbReference type="EMBL" id="CP006850">
    <property type="protein sequence ID" value="AHH20781.1"/>
    <property type="molecule type" value="Genomic_DNA"/>
</dbReference>
<dbReference type="KEGG" id="nno:NONO_c60050"/>
<evidence type="ECO:0000313" key="1">
    <source>
        <dbReference type="EMBL" id="AHH20781.1"/>
    </source>
</evidence>
<evidence type="ECO:0000313" key="2">
    <source>
        <dbReference type="Proteomes" id="UP000019150"/>
    </source>
</evidence>
<organism evidence="1 2">
    <name type="scientific">Nocardia nova SH22a</name>
    <dbReference type="NCBI Taxonomy" id="1415166"/>
    <lineage>
        <taxon>Bacteria</taxon>
        <taxon>Bacillati</taxon>
        <taxon>Actinomycetota</taxon>
        <taxon>Actinomycetes</taxon>
        <taxon>Mycobacteriales</taxon>
        <taxon>Nocardiaceae</taxon>
        <taxon>Nocardia</taxon>
    </lineage>
</organism>
<protein>
    <submittedName>
        <fullName evidence="1">Uncharacterized protein</fullName>
    </submittedName>
</protein>
<dbReference type="STRING" id="1415166.NONO_c60050"/>